<dbReference type="PANTHER" id="PTHR10110:SF86">
    <property type="entry name" value="SODIUM_HYDROGEN EXCHANGER 7"/>
    <property type="match status" value="1"/>
</dbReference>
<evidence type="ECO:0000256" key="11">
    <source>
        <dbReference type="SAM" id="Phobius"/>
    </source>
</evidence>
<feature type="domain" description="Cation/H+ exchanger transmembrane" evidence="12">
    <location>
        <begin position="18"/>
        <end position="416"/>
    </location>
</feature>
<dbReference type="Pfam" id="PF00999">
    <property type="entry name" value="Na_H_Exchanger"/>
    <property type="match status" value="1"/>
</dbReference>
<comment type="subcellular location">
    <subcellularLocation>
        <location evidence="1">Cell membrane</location>
        <topology evidence="1">Multi-pass membrane protein</topology>
    </subcellularLocation>
</comment>
<proteinExistence type="predicted"/>
<evidence type="ECO:0000256" key="5">
    <source>
        <dbReference type="ARBA" id="ARBA00022692"/>
    </source>
</evidence>
<keyword evidence="3" id="KW-0050">Antiport</keyword>
<evidence type="ECO:0000256" key="10">
    <source>
        <dbReference type="ARBA" id="ARBA00023201"/>
    </source>
</evidence>
<dbReference type="GO" id="GO:0015385">
    <property type="term" value="F:sodium:proton antiporter activity"/>
    <property type="evidence" value="ECO:0007669"/>
    <property type="project" value="InterPro"/>
</dbReference>
<evidence type="ECO:0000256" key="8">
    <source>
        <dbReference type="ARBA" id="ARBA00023065"/>
    </source>
</evidence>
<feature type="transmembrane region" description="Helical" evidence="11">
    <location>
        <begin position="204"/>
        <end position="226"/>
    </location>
</feature>
<dbReference type="Gene3D" id="6.10.140.1330">
    <property type="match status" value="1"/>
</dbReference>
<dbReference type="InterPro" id="IPR018422">
    <property type="entry name" value="Cation/H_exchanger_CPA1"/>
</dbReference>
<keyword evidence="8" id="KW-0406">Ion transport</keyword>
<feature type="transmembrane region" description="Helical" evidence="11">
    <location>
        <begin position="358"/>
        <end position="379"/>
    </location>
</feature>
<dbReference type="PANTHER" id="PTHR10110">
    <property type="entry name" value="SODIUM/HYDROGEN EXCHANGER"/>
    <property type="match status" value="1"/>
</dbReference>
<feature type="transmembrane region" description="Helical" evidence="11">
    <location>
        <begin position="391"/>
        <end position="410"/>
    </location>
</feature>
<dbReference type="EMBL" id="QPID01000010">
    <property type="protein sequence ID" value="RCU45499.1"/>
    <property type="molecule type" value="Genomic_DNA"/>
</dbReference>
<protein>
    <recommendedName>
        <fullName evidence="12">Cation/H+ exchanger transmembrane domain-containing protein</fullName>
    </recommendedName>
</protein>
<keyword evidence="14" id="KW-1185">Reference proteome</keyword>
<feature type="transmembrane region" description="Helical" evidence="11">
    <location>
        <begin position="290"/>
        <end position="311"/>
    </location>
</feature>
<feature type="transmembrane region" description="Helical" evidence="11">
    <location>
        <begin position="257"/>
        <end position="278"/>
    </location>
</feature>
<accession>A0A368N8B3</accession>
<dbReference type="RefSeq" id="WP_114339355.1">
    <property type="nucleotide sequence ID" value="NZ_QPID01000010.1"/>
</dbReference>
<evidence type="ECO:0000256" key="9">
    <source>
        <dbReference type="ARBA" id="ARBA00023136"/>
    </source>
</evidence>
<feature type="transmembrane region" description="Helical" evidence="11">
    <location>
        <begin position="323"/>
        <end position="346"/>
    </location>
</feature>
<name>A0A368N8B3_9GAMM</name>
<dbReference type="GO" id="GO:0098719">
    <property type="term" value="P:sodium ion import across plasma membrane"/>
    <property type="evidence" value="ECO:0007669"/>
    <property type="project" value="TreeGrafter"/>
</dbReference>
<dbReference type="InterPro" id="IPR006153">
    <property type="entry name" value="Cation/H_exchanger_TM"/>
</dbReference>
<evidence type="ECO:0000256" key="2">
    <source>
        <dbReference type="ARBA" id="ARBA00022448"/>
    </source>
</evidence>
<keyword evidence="4" id="KW-1003">Cell membrane</keyword>
<keyword evidence="2" id="KW-0813">Transport</keyword>
<dbReference type="InterPro" id="IPR014710">
    <property type="entry name" value="RmlC-like_jellyroll"/>
</dbReference>
<comment type="caution">
    <text evidence="13">The sequence shown here is derived from an EMBL/GenBank/DDBJ whole genome shotgun (WGS) entry which is preliminary data.</text>
</comment>
<dbReference type="Gene3D" id="2.60.120.10">
    <property type="entry name" value="Jelly Rolls"/>
    <property type="match status" value="1"/>
</dbReference>
<evidence type="ECO:0000256" key="3">
    <source>
        <dbReference type="ARBA" id="ARBA00022449"/>
    </source>
</evidence>
<dbReference type="SUPFAM" id="SSF51206">
    <property type="entry name" value="cAMP-binding domain-like"/>
    <property type="match status" value="1"/>
</dbReference>
<dbReference type="InterPro" id="IPR018490">
    <property type="entry name" value="cNMP-bd_dom_sf"/>
</dbReference>
<sequence length="808" mass="90345">MQLTAELLLLLCAISALVIGSAVRQMLHGKKLPYTVALMLVGLLLGGLDRSGLLREIDPVSNQMVSYIATMEPHLILALFLPILIFESAFNMEPHLFKRLFPQISLLAVPGLIIATVLTAWACRMFLPWQWSWTEALLFGALISATDPVAVVALLKELGAPKRLETLLEGESLLNDGTAIVIFLLFLGLLQPGATMSGMTLVDFVVVAIGGGVLGWLIGRLFLIWMRRLQQDPLAQISLSVVSAFFCYMLAEVVLHLSGVVAVVALGLTLATHIALWLPNKVIRFLDQFWHLLAHVANTLAFLLVGITIAVNIPLDDKLSWGLIPWVYLIVMLVRTITVALLYPALKKMPGGFRLDKAIVLVWGSLRGAVALVLALSLMHAPSLSDERGHQILFLTAGVVSLTLLINAATMRHLCQWLKLDRLSPAKQAAMDHACGLLNQATLASAAELKNNPHLRLSNWPRIEQQLGIQQTHELGTPTDREALFRQLLEAERQLYWQQYHQGYLSRSALHKLLQALDLALDGKPQLNHHQILDQLTKPPLWHRLISQFPGWQNNTLALGQQRLRLQYDMARGFVQAQQDLQILLPTLSPPVEIANEVMHLLHENQRQLEFRLAALEQHYPALCRALQTHISQRVLLNNRAETIEKLASQGLLESGEREKLLTDNQMKKAQLQHFKLPSLHENQLQQLQQLESLQKWPIEHLQSLLRHGQHRLIDEGELLFNEKSRSCWLLLLAGTVQVFDTDKGHITDISAKGAGVQLGQDPATPTPCTNRAKAICAVEVLSFDQQQWQAMAKEYPVLIKRLLNLPK</sequence>
<dbReference type="GO" id="GO:0051453">
    <property type="term" value="P:regulation of intracellular pH"/>
    <property type="evidence" value="ECO:0007669"/>
    <property type="project" value="TreeGrafter"/>
</dbReference>
<feature type="transmembrane region" description="Helical" evidence="11">
    <location>
        <begin position="32"/>
        <end position="53"/>
    </location>
</feature>
<evidence type="ECO:0000256" key="7">
    <source>
        <dbReference type="ARBA" id="ARBA00023053"/>
    </source>
</evidence>
<keyword evidence="10" id="KW-0739">Sodium transport</keyword>
<gene>
    <name evidence="13" type="ORF">DU002_15715</name>
</gene>
<feature type="transmembrane region" description="Helical" evidence="11">
    <location>
        <begin position="65"/>
        <end position="86"/>
    </location>
</feature>
<dbReference type="Proteomes" id="UP000252558">
    <property type="component" value="Unassembled WGS sequence"/>
</dbReference>
<keyword evidence="5 11" id="KW-0812">Transmembrane</keyword>
<keyword evidence="7" id="KW-0915">Sodium</keyword>
<keyword evidence="9 11" id="KW-0472">Membrane</keyword>
<dbReference type="GO" id="GO:0005886">
    <property type="term" value="C:plasma membrane"/>
    <property type="evidence" value="ECO:0007669"/>
    <property type="project" value="UniProtKB-SubCell"/>
</dbReference>
<feature type="transmembrane region" description="Helical" evidence="11">
    <location>
        <begin position="106"/>
        <end position="127"/>
    </location>
</feature>
<evidence type="ECO:0000256" key="6">
    <source>
        <dbReference type="ARBA" id="ARBA00022989"/>
    </source>
</evidence>
<dbReference type="OrthoDB" id="9774146at2"/>
<keyword evidence="6 11" id="KW-1133">Transmembrane helix</keyword>
<evidence type="ECO:0000313" key="14">
    <source>
        <dbReference type="Proteomes" id="UP000252558"/>
    </source>
</evidence>
<reference evidence="13 14" key="1">
    <citation type="submission" date="2018-07" db="EMBL/GenBank/DDBJ databases">
        <title>Corallincola holothuriorum sp. nov., a new facultative anaerobe isolated from sea cucumber Apostichopus japonicus.</title>
        <authorList>
            <person name="Xia H."/>
        </authorList>
    </citation>
    <scope>NUCLEOTIDE SEQUENCE [LARGE SCALE GENOMIC DNA]</scope>
    <source>
        <strain evidence="13 14">C4</strain>
    </source>
</reference>
<evidence type="ECO:0000256" key="1">
    <source>
        <dbReference type="ARBA" id="ARBA00004651"/>
    </source>
</evidence>
<feature type="transmembrane region" description="Helical" evidence="11">
    <location>
        <begin position="173"/>
        <end position="192"/>
    </location>
</feature>
<evidence type="ECO:0000256" key="4">
    <source>
        <dbReference type="ARBA" id="ARBA00022475"/>
    </source>
</evidence>
<evidence type="ECO:0000259" key="12">
    <source>
        <dbReference type="Pfam" id="PF00999"/>
    </source>
</evidence>
<dbReference type="GO" id="GO:0015386">
    <property type="term" value="F:potassium:proton antiporter activity"/>
    <property type="evidence" value="ECO:0007669"/>
    <property type="project" value="TreeGrafter"/>
</dbReference>
<organism evidence="13 14">
    <name type="scientific">Corallincola holothuriorum</name>
    <dbReference type="NCBI Taxonomy" id="2282215"/>
    <lineage>
        <taxon>Bacteria</taxon>
        <taxon>Pseudomonadati</taxon>
        <taxon>Pseudomonadota</taxon>
        <taxon>Gammaproteobacteria</taxon>
        <taxon>Alteromonadales</taxon>
        <taxon>Psychromonadaceae</taxon>
        <taxon>Corallincola</taxon>
    </lineage>
</organism>
<evidence type="ECO:0000313" key="13">
    <source>
        <dbReference type="EMBL" id="RCU45499.1"/>
    </source>
</evidence>
<feature type="transmembrane region" description="Helical" evidence="11">
    <location>
        <begin position="233"/>
        <end position="251"/>
    </location>
</feature>
<dbReference type="AlphaFoldDB" id="A0A368N8B3"/>